<evidence type="ECO:0000313" key="4">
    <source>
        <dbReference type="Proteomes" id="UP000202259"/>
    </source>
</evidence>
<dbReference type="OrthoDB" id="5348860at2"/>
<organism evidence="3 4">
    <name type="scientific">Cognaticolwellia beringensis</name>
    <dbReference type="NCBI Taxonomy" id="1967665"/>
    <lineage>
        <taxon>Bacteria</taxon>
        <taxon>Pseudomonadati</taxon>
        <taxon>Pseudomonadota</taxon>
        <taxon>Gammaproteobacteria</taxon>
        <taxon>Alteromonadales</taxon>
        <taxon>Colwelliaceae</taxon>
        <taxon>Cognaticolwellia</taxon>
    </lineage>
</organism>
<dbReference type="AlphaFoldDB" id="A0A222GBP1"/>
<accession>A0A222GBP1</accession>
<dbReference type="PANTHER" id="PTHR35535:SF1">
    <property type="entry name" value="HEAT SHOCK PROTEIN HSLJ"/>
    <property type="match status" value="1"/>
</dbReference>
<feature type="chain" id="PRO_5012058643" evidence="1">
    <location>
        <begin position="27"/>
        <end position="157"/>
    </location>
</feature>
<dbReference type="KEGG" id="cber:B5D82_16675"/>
<dbReference type="Gene3D" id="2.40.128.270">
    <property type="match status" value="1"/>
</dbReference>
<proteinExistence type="predicted"/>
<dbReference type="PROSITE" id="PS51257">
    <property type="entry name" value="PROKAR_LIPOPROTEIN"/>
    <property type="match status" value="1"/>
</dbReference>
<evidence type="ECO:0000259" key="2">
    <source>
        <dbReference type="Pfam" id="PF03724"/>
    </source>
</evidence>
<feature type="domain" description="DUF306" evidence="2">
    <location>
        <begin position="37"/>
        <end position="152"/>
    </location>
</feature>
<gene>
    <name evidence="3" type="ORF">B5D82_16675</name>
</gene>
<feature type="signal peptide" evidence="1">
    <location>
        <begin position="1"/>
        <end position="26"/>
    </location>
</feature>
<dbReference type="Proteomes" id="UP000202259">
    <property type="component" value="Chromosome"/>
</dbReference>
<name>A0A222GBP1_9GAMM</name>
<dbReference type="Pfam" id="PF03724">
    <property type="entry name" value="META"/>
    <property type="match status" value="1"/>
</dbReference>
<protein>
    <submittedName>
        <fullName evidence="3">META domain-containing protein</fullName>
    </submittedName>
</protein>
<evidence type="ECO:0000256" key="1">
    <source>
        <dbReference type="SAM" id="SignalP"/>
    </source>
</evidence>
<dbReference type="InterPro" id="IPR053147">
    <property type="entry name" value="Hsp_HslJ-like"/>
</dbReference>
<keyword evidence="4" id="KW-1185">Reference proteome</keyword>
<sequence length="157" mass="17077">MFKKYLGRSCLVLALTLSGCVSTELATEESKATAPLANLTNTYWKLMQLDGTNVEMTPEQKHERHFTLHSNDGRIAGFSGCNRFFGQFNTKAIAVGSGNLQFSALGATQMACPDAKLNEQSVLNVFANTTSYKITAESLALFNQDGVELASFAAVYF</sequence>
<dbReference type="PANTHER" id="PTHR35535">
    <property type="entry name" value="HEAT SHOCK PROTEIN HSLJ"/>
    <property type="match status" value="1"/>
</dbReference>
<dbReference type="InterPro" id="IPR005184">
    <property type="entry name" value="DUF306_Meta_HslJ"/>
</dbReference>
<dbReference type="RefSeq" id="WP_081153120.1">
    <property type="nucleotide sequence ID" value="NZ_CP020465.1"/>
</dbReference>
<dbReference type="InterPro" id="IPR038670">
    <property type="entry name" value="HslJ-like_sf"/>
</dbReference>
<dbReference type="EMBL" id="CP020465">
    <property type="protein sequence ID" value="ASP49260.1"/>
    <property type="molecule type" value="Genomic_DNA"/>
</dbReference>
<keyword evidence="1" id="KW-0732">Signal</keyword>
<evidence type="ECO:0000313" key="3">
    <source>
        <dbReference type="EMBL" id="ASP49260.1"/>
    </source>
</evidence>
<reference evidence="3 4" key="1">
    <citation type="submission" date="2017-08" db="EMBL/GenBank/DDBJ databases">
        <title>Complete genome of Colwellia sp. NB097-1, a psychrophile bacterium ioslated from Bering Sea.</title>
        <authorList>
            <person name="Chen X."/>
        </authorList>
    </citation>
    <scope>NUCLEOTIDE SEQUENCE [LARGE SCALE GENOMIC DNA]</scope>
    <source>
        <strain evidence="3 4">NB097-1</strain>
    </source>
</reference>